<evidence type="ECO:0000256" key="1">
    <source>
        <dbReference type="SAM" id="Phobius"/>
    </source>
</evidence>
<evidence type="ECO:0000313" key="2">
    <source>
        <dbReference type="EMBL" id="KAF7296841.1"/>
    </source>
</evidence>
<dbReference type="GO" id="GO:0005886">
    <property type="term" value="C:plasma membrane"/>
    <property type="evidence" value="ECO:0007669"/>
    <property type="project" value="InterPro"/>
</dbReference>
<protein>
    <recommendedName>
        <fullName evidence="4">Pali-domain-containing protein</fullName>
    </recommendedName>
</protein>
<keyword evidence="1" id="KW-1133">Transmembrane helix</keyword>
<accession>A0A8H6SC56</accession>
<dbReference type="PANTHER" id="PTHR28013:SF4">
    <property type="entry name" value="MARVEL DOMAIN-CONTAINING PROTEIN"/>
    <property type="match status" value="1"/>
</dbReference>
<keyword evidence="3" id="KW-1185">Reference proteome</keyword>
<dbReference type="GO" id="GO:0035838">
    <property type="term" value="C:growing cell tip"/>
    <property type="evidence" value="ECO:0007669"/>
    <property type="project" value="TreeGrafter"/>
</dbReference>
<comment type="caution">
    <text evidence="2">The sequence shown here is derived from an EMBL/GenBank/DDBJ whole genome shotgun (WGS) entry which is preliminary data.</text>
</comment>
<dbReference type="AlphaFoldDB" id="A0A8H6SC56"/>
<dbReference type="Gene3D" id="1.20.140.150">
    <property type="match status" value="1"/>
</dbReference>
<proteinExistence type="predicted"/>
<reference evidence="2" key="1">
    <citation type="submission" date="2020-05" db="EMBL/GenBank/DDBJ databases">
        <title>Mycena genomes resolve the evolution of fungal bioluminescence.</title>
        <authorList>
            <person name="Tsai I.J."/>
        </authorList>
    </citation>
    <scope>NUCLEOTIDE SEQUENCE</scope>
    <source>
        <strain evidence="2">171206Taipei</strain>
    </source>
</reference>
<organism evidence="2 3">
    <name type="scientific">Mycena indigotica</name>
    <dbReference type="NCBI Taxonomy" id="2126181"/>
    <lineage>
        <taxon>Eukaryota</taxon>
        <taxon>Fungi</taxon>
        <taxon>Dikarya</taxon>
        <taxon>Basidiomycota</taxon>
        <taxon>Agaricomycotina</taxon>
        <taxon>Agaricomycetes</taxon>
        <taxon>Agaricomycetidae</taxon>
        <taxon>Agaricales</taxon>
        <taxon>Marasmiineae</taxon>
        <taxon>Mycenaceae</taxon>
        <taxon>Mycena</taxon>
    </lineage>
</organism>
<dbReference type="GO" id="GO:0032153">
    <property type="term" value="C:cell division site"/>
    <property type="evidence" value="ECO:0007669"/>
    <property type="project" value="TreeGrafter"/>
</dbReference>
<dbReference type="InterPro" id="IPR009571">
    <property type="entry name" value="SUR7/Rim9-like_fungi"/>
</dbReference>
<dbReference type="GeneID" id="59348304"/>
<feature type="transmembrane region" description="Helical" evidence="1">
    <location>
        <begin position="101"/>
        <end position="120"/>
    </location>
</feature>
<dbReference type="Pfam" id="PF06687">
    <property type="entry name" value="SUR7"/>
    <property type="match status" value="1"/>
</dbReference>
<feature type="transmembrane region" description="Helical" evidence="1">
    <location>
        <begin position="172"/>
        <end position="193"/>
    </location>
</feature>
<evidence type="ECO:0000313" key="3">
    <source>
        <dbReference type="Proteomes" id="UP000636479"/>
    </source>
</evidence>
<dbReference type="PANTHER" id="PTHR28013">
    <property type="entry name" value="PROTEIN DCV1-RELATED"/>
    <property type="match status" value="1"/>
</dbReference>
<sequence length="220" mass="23794">MSRKHFLIGASCLGVALFLSLIGSISLPHLTALDYVRAKFATPILSGQDTLSEIRLGIWGPCFYDEHDHRLCFNVGHGYPVPLLTTTGQIEIISGSWTRGLAVHPVATGVIAIAFGFAFAKFESAPLISVLTSVLSALILLIAFAIDIALYAEMHHKVGELHGVKGNVDFGTAFWFTLVELILVLVAAVMVFMGRRAGDSSESYPMFSSPSGGFFSRFKK</sequence>
<feature type="transmembrane region" description="Helical" evidence="1">
    <location>
        <begin position="127"/>
        <end position="152"/>
    </location>
</feature>
<keyword evidence="1" id="KW-0812">Transmembrane</keyword>
<dbReference type="Proteomes" id="UP000636479">
    <property type="component" value="Unassembled WGS sequence"/>
</dbReference>
<evidence type="ECO:0008006" key="4">
    <source>
        <dbReference type="Google" id="ProtNLM"/>
    </source>
</evidence>
<name>A0A8H6SC56_9AGAR</name>
<dbReference type="EMBL" id="JACAZF010000008">
    <property type="protein sequence ID" value="KAF7296841.1"/>
    <property type="molecule type" value="Genomic_DNA"/>
</dbReference>
<dbReference type="InterPro" id="IPR051380">
    <property type="entry name" value="pH-response_reg_palI/RIM9"/>
</dbReference>
<gene>
    <name evidence="2" type="ORF">MIND_00915400</name>
</gene>
<dbReference type="OrthoDB" id="2354757at2759"/>
<dbReference type="RefSeq" id="XP_037217200.1">
    <property type="nucleotide sequence ID" value="XM_037365788.1"/>
</dbReference>
<keyword evidence="1" id="KW-0472">Membrane</keyword>